<dbReference type="InterPro" id="IPR036188">
    <property type="entry name" value="FAD/NAD-bd_sf"/>
</dbReference>
<keyword evidence="2" id="KW-0503">Monooxygenase</keyword>
<dbReference type="InterPro" id="IPR002938">
    <property type="entry name" value="FAD-bd"/>
</dbReference>
<organism evidence="4 5">
    <name type="scientific">Streptomyces tsukubensis</name>
    <dbReference type="NCBI Taxonomy" id="83656"/>
    <lineage>
        <taxon>Bacteria</taxon>
        <taxon>Bacillati</taxon>
        <taxon>Actinomycetota</taxon>
        <taxon>Actinomycetes</taxon>
        <taxon>Kitasatosporales</taxon>
        <taxon>Streptomycetaceae</taxon>
        <taxon>Streptomyces</taxon>
    </lineage>
</organism>
<dbReference type="Gene3D" id="3.30.9.30">
    <property type="match status" value="1"/>
</dbReference>
<dbReference type="SUPFAM" id="SSF54373">
    <property type="entry name" value="FAD-linked reductases, C-terminal domain"/>
    <property type="match status" value="1"/>
</dbReference>
<dbReference type="GO" id="GO:0004497">
    <property type="term" value="F:monooxygenase activity"/>
    <property type="evidence" value="ECO:0007669"/>
    <property type="project" value="UniProtKB-KW"/>
</dbReference>
<proteinExistence type="predicted"/>
<evidence type="ECO:0000259" key="3">
    <source>
        <dbReference type="Pfam" id="PF01494"/>
    </source>
</evidence>
<accession>A0A1V4ABF6</accession>
<dbReference type="SUPFAM" id="SSF51905">
    <property type="entry name" value="FAD/NAD(P)-binding domain"/>
    <property type="match status" value="1"/>
</dbReference>
<protein>
    <submittedName>
        <fullName evidence="4">Flavin-dependent oxidoreductase</fullName>
    </submittedName>
</protein>
<evidence type="ECO:0000256" key="2">
    <source>
        <dbReference type="ARBA" id="ARBA00023033"/>
    </source>
</evidence>
<dbReference type="RefSeq" id="WP_077966909.1">
    <property type="nucleotide sequence ID" value="NZ_CP045178.1"/>
</dbReference>
<dbReference type="EMBL" id="MVFC01000006">
    <property type="protein sequence ID" value="OON80767.1"/>
    <property type="molecule type" value="Genomic_DNA"/>
</dbReference>
<feature type="domain" description="FAD-binding" evidence="3">
    <location>
        <begin position="5"/>
        <end position="365"/>
    </location>
</feature>
<dbReference type="AlphaFoldDB" id="A0A1V4ABF6"/>
<comment type="caution">
    <text evidence="4">The sequence shown here is derived from an EMBL/GenBank/DDBJ whole genome shotgun (WGS) entry which is preliminary data.</text>
</comment>
<dbReference type="PANTHER" id="PTHR13789:SF268">
    <property type="entry name" value="5-METHYLPHENAZINE-1-CARBOXYLATE 1-MONOOXYGENASE"/>
    <property type="match status" value="1"/>
</dbReference>
<evidence type="ECO:0000256" key="1">
    <source>
        <dbReference type="ARBA" id="ARBA00023002"/>
    </source>
</evidence>
<dbReference type="OrthoDB" id="9782160at2"/>
<dbReference type="InterPro" id="IPR050493">
    <property type="entry name" value="FAD-dep_Monooxygenase_BioMet"/>
</dbReference>
<keyword evidence="5" id="KW-1185">Reference proteome</keyword>
<dbReference type="PRINTS" id="PR00420">
    <property type="entry name" value="RNGMNOXGNASE"/>
</dbReference>
<dbReference type="Gene3D" id="3.50.50.60">
    <property type="entry name" value="FAD/NAD(P)-binding domain"/>
    <property type="match status" value="1"/>
</dbReference>
<reference evidence="4 5" key="1">
    <citation type="submission" date="2017-02" db="EMBL/GenBank/DDBJ databases">
        <title>Draft Genome Sequence of Streptomyces tsukubaensis F601, a Producer of the immunosuppressant tacrolimus FK506.</title>
        <authorList>
            <person name="Zong G."/>
            <person name="Zhong C."/>
            <person name="Fu J."/>
            <person name="Qin R."/>
            <person name="Cao G."/>
        </authorList>
    </citation>
    <scope>NUCLEOTIDE SEQUENCE [LARGE SCALE GENOMIC DNA]</scope>
    <source>
        <strain evidence="4 5">F601</strain>
    </source>
</reference>
<dbReference type="NCBIfam" id="NF005720">
    <property type="entry name" value="PRK07538.1"/>
    <property type="match status" value="1"/>
</dbReference>
<evidence type="ECO:0000313" key="5">
    <source>
        <dbReference type="Proteomes" id="UP000190539"/>
    </source>
</evidence>
<dbReference type="PANTHER" id="PTHR13789">
    <property type="entry name" value="MONOOXYGENASE"/>
    <property type="match status" value="1"/>
</dbReference>
<dbReference type="GO" id="GO:0071949">
    <property type="term" value="F:FAD binding"/>
    <property type="evidence" value="ECO:0007669"/>
    <property type="project" value="InterPro"/>
</dbReference>
<keyword evidence="1" id="KW-0560">Oxidoreductase</keyword>
<sequence>MPEPEYDVLVAGAGIGGLTTALSLHAAGIGVGLVEMARPPLAAGFGINLLPHAVRELTELGLGEALAATAVPTAVMVHYDRHGNHIWGEPRGLGLGYRWPQYSLRRSALHEILLGAVRARLGAGAVRTGVAVVRFGDLDARLLRVTLRDTERARDHVATASALIGADGLHSAVRAQLHPGEGPPLWNGVRMWRGTVDWHPVLGGRTVAVAGCQATAKLVVYPVSREAENRGGALLNWVAEVRFPVETGIAGPADWNRKGRLADILPHFAGWRIGDLDVPAMIAATPRILEYPMVDRAPLAWWGRGPVTLLGDAAHPMYPIGSNGGSQAVLDARMLALCLARAGRDREAGLRAYEAHRRASVNALVLANRSMPADRLLQLVAERAPGGFERVEDILTEEEFSTFRTAYRATTGTDAAELNARGSWSVY</sequence>
<dbReference type="Proteomes" id="UP000190539">
    <property type="component" value="Unassembled WGS sequence"/>
</dbReference>
<gene>
    <name evidence="4" type="ORF">B1H18_10190</name>
</gene>
<evidence type="ECO:0000313" key="4">
    <source>
        <dbReference type="EMBL" id="OON80767.1"/>
    </source>
</evidence>
<dbReference type="STRING" id="83656.B1H18_10190"/>
<dbReference type="Pfam" id="PF01494">
    <property type="entry name" value="FAD_binding_3"/>
    <property type="match status" value="1"/>
</dbReference>
<name>A0A1V4ABF6_9ACTN</name>